<dbReference type="Proteomes" id="UP000037392">
    <property type="component" value="Unassembled WGS sequence"/>
</dbReference>
<dbReference type="GO" id="GO:0008206">
    <property type="term" value="P:bile acid metabolic process"/>
    <property type="evidence" value="ECO:0007669"/>
    <property type="project" value="UniProtKB-ARBA"/>
</dbReference>
<dbReference type="PROSITE" id="PS00061">
    <property type="entry name" value="ADH_SHORT"/>
    <property type="match status" value="1"/>
</dbReference>
<protein>
    <recommendedName>
        <fullName evidence="5">2-deoxy-D-gluconate 3-dehydrogenase</fullName>
    </recommendedName>
</protein>
<accession>A0A0J9CCZ8</accession>
<proteinExistence type="inferred from homology"/>
<dbReference type="GeneID" id="93166771"/>
<dbReference type="PRINTS" id="PR00081">
    <property type="entry name" value="GDHRDH"/>
</dbReference>
<dbReference type="PATRIC" id="fig|742734.4.peg.1513"/>
<dbReference type="Pfam" id="PF13561">
    <property type="entry name" value="adh_short_C2"/>
    <property type="match status" value="1"/>
</dbReference>
<dbReference type="InterPro" id="IPR036291">
    <property type="entry name" value="NAD(P)-bd_dom_sf"/>
</dbReference>
<evidence type="ECO:0000256" key="1">
    <source>
        <dbReference type="ARBA" id="ARBA00006484"/>
    </source>
</evidence>
<dbReference type="EMBL" id="ADLK01000010">
    <property type="protein sequence ID" value="KMW22344.1"/>
    <property type="molecule type" value="Genomic_DNA"/>
</dbReference>
<evidence type="ECO:0008006" key="5">
    <source>
        <dbReference type="Google" id="ProtNLM"/>
    </source>
</evidence>
<evidence type="ECO:0000313" key="4">
    <source>
        <dbReference type="Proteomes" id="UP000037392"/>
    </source>
</evidence>
<reference evidence="3 4" key="1">
    <citation type="submission" date="2011-04" db="EMBL/GenBank/DDBJ databases">
        <title>The Genome Sequence of Clostridium citroniae WAL-19142.</title>
        <authorList>
            <consortium name="The Broad Institute Genome Sequencing Platform"/>
            <person name="Earl A."/>
            <person name="Ward D."/>
            <person name="Feldgarden M."/>
            <person name="Gevers D."/>
            <person name="Warren Y.A."/>
            <person name="Tyrrell K.L."/>
            <person name="Citron D.M."/>
            <person name="Goldstein E.J."/>
            <person name="Daigneault M."/>
            <person name="Allen-Vercoe E."/>
            <person name="Young S.K."/>
            <person name="Zeng Q."/>
            <person name="Gargeya S."/>
            <person name="Fitzgerald M."/>
            <person name="Haas B."/>
            <person name="Abouelleil A."/>
            <person name="Alvarado L."/>
            <person name="Arachchi H.M."/>
            <person name="Berlin A."/>
            <person name="Brown A."/>
            <person name="Chapman S.B."/>
            <person name="Chen Z."/>
            <person name="Dunbar C."/>
            <person name="Freedman E."/>
            <person name="Gearin G."/>
            <person name="Gellesch M."/>
            <person name="Goldberg J."/>
            <person name="Griggs A."/>
            <person name="Gujja S."/>
            <person name="Heilman E.R."/>
            <person name="Heiman D."/>
            <person name="Howarth C."/>
            <person name="Larson L."/>
            <person name="Lui A."/>
            <person name="MacDonald P.J."/>
            <person name="Mehta T."/>
            <person name="Montmayeur A."/>
            <person name="Murphy C."/>
            <person name="Neiman D."/>
            <person name="Pearson M."/>
            <person name="Priest M."/>
            <person name="Roberts A."/>
            <person name="Saif S."/>
            <person name="Shea T."/>
            <person name="Shenoy N."/>
            <person name="Sisk P."/>
            <person name="Stolte C."/>
            <person name="Sykes S."/>
            <person name="White J."/>
            <person name="Yandava C."/>
            <person name="Wortman J."/>
            <person name="Nusbaum C."/>
            <person name="Birren B."/>
        </authorList>
    </citation>
    <scope>NUCLEOTIDE SEQUENCE [LARGE SCALE GENOMIC DNA]</scope>
    <source>
        <strain evidence="3 4">WAL-19142</strain>
    </source>
</reference>
<dbReference type="GO" id="GO:0016616">
    <property type="term" value="F:oxidoreductase activity, acting on the CH-OH group of donors, NAD or NADP as acceptor"/>
    <property type="evidence" value="ECO:0007669"/>
    <property type="project" value="TreeGrafter"/>
</dbReference>
<comment type="similarity">
    <text evidence="1">Belongs to the short-chain dehydrogenases/reductases (SDR) family.</text>
</comment>
<comment type="caution">
    <text evidence="3">The sequence shown here is derived from an EMBL/GenBank/DDBJ whole genome shotgun (WGS) entry which is preliminary data.</text>
</comment>
<evidence type="ECO:0000256" key="2">
    <source>
        <dbReference type="ARBA" id="ARBA00023002"/>
    </source>
</evidence>
<dbReference type="FunFam" id="3.40.50.720:FF:000084">
    <property type="entry name" value="Short-chain dehydrogenase reductase"/>
    <property type="match status" value="1"/>
</dbReference>
<dbReference type="AlphaFoldDB" id="A0A0J9CCZ8"/>
<dbReference type="Gene3D" id="3.40.50.720">
    <property type="entry name" value="NAD(P)-binding Rossmann-like Domain"/>
    <property type="match status" value="1"/>
</dbReference>
<organism evidence="3 4">
    <name type="scientific">[Clostridium] citroniae WAL-19142</name>
    <dbReference type="NCBI Taxonomy" id="742734"/>
    <lineage>
        <taxon>Bacteria</taxon>
        <taxon>Bacillati</taxon>
        <taxon>Bacillota</taxon>
        <taxon>Clostridia</taxon>
        <taxon>Lachnospirales</taxon>
        <taxon>Lachnospiraceae</taxon>
        <taxon>Enterocloster</taxon>
    </lineage>
</organism>
<dbReference type="CDD" id="cd05233">
    <property type="entry name" value="SDR_c"/>
    <property type="match status" value="1"/>
</dbReference>
<evidence type="ECO:0000313" key="3">
    <source>
        <dbReference type="EMBL" id="KMW22344.1"/>
    </source>
</evidence>
<dbReference type="OrthoDB" id="1999550at2"/>
<dbReference type="PRINTS" id="PR00080">
    <property type="entry name" value="SDRFAMILY"/>
</dbReference>
<dbReference type="PANTHER" id="PTHR42760">
    <property type="entry name" value="SHORT-CHAIN DEHYDROGENASES/REDUCTASES FAMILY MEMBER"/>
    <property type="match status" value="1"/>
</dbReference>
<name>A0A0J9CCZ8_9FIRM</name>
<keyword evidence="2" id="KW-0560">Oxidoreductase</keyword>
<dbReference type="InterPro" id="IPR002347">
    <property type="entry name" value="SDR_fam"/>
</dbReference>
<dbReference type="SUPFAM" id="SSF51735">
    <property type="entry name" value="NAD(P)-binding Rossmann-fold domains"/>
    <property type="match status" value="1"/>
</dbReference>
<dbReference type="InterPro" id="IPR020904">
    <property type="entry name" value="Sc_DH/Rdtase_CS"/>
</dbReference>
<dbReference type="RefSeq" id="WP_007863061.1">
    <property type="nucleotide sequence ID" value="NZ_KQ235876.1"/>
</dbReference>
<sequence length="245" mass="26215">MDLTGRSGIVTGGSSGIGFTIANTLAEAGATVYAVSRTGQPKDAEKSHEGVIHVAADVSDYGEMESLIKKIGENKGIDFLINNAGITVKCRAENFDDSDFERIMKVNVSSIFKLSCLCYPYLKKSAGRGRIVNITSMAAHLGFSEVVPYCTSKGAVLSMTRGLAVEWSGDNINVNSIAPGWFPSKMSQQVMDAERKAKILSRMPVHKFGDTRDIAEMAKYLVSDSAGYITGQDFAVDGGALAFGF</sequence>
<gene>
    <name evidence="3" type="ORF">HMPREF9470_01413</name>
</gene>